<accession>A0A396RQ83</accession>
<comment type="caution">
    <text evidence="1">The sequence shown here is derived from an EMBL/GenBank/DDBJ whole genome shotgun (WGS) entry which is preliminary data.</text>
</comment>
<protein>
    <submittedName>
        <fullName evidence="1">VapC toxin family PIN domain ribonuclease</fullName>
    </submittedName>
</protein>
<gene>
    <name evidence="1" type="ORF">D1610_06160</name>
</gene>
<proteinExistence type="predicted"/>
<keyword evidence="2" id="KW-1185">Reference proteome</keyword>
<evidence type="ECO:0000313" key="1">
    <source>
        <dbReference type="EMBL" id="RHW18076.1"/>
    </source>
</evidence>
<dbReference type="SUPFAM" id="SSF88723">
    <property type="entry name" value="PIN domain-like"/>
    <property type="match status" value="1"/>
</dbReference>
<evidence type="ECO:0000313" key="2">
    <source>
        <dbReference type="Proteomes" id="UP000266693"/>
    </source>
</evidence>
<organism evidence="1 2">
    <name type="scientific">Sphingomonas gilva</name>
    <dbReference type="NCBI Taxonomy" id="2305907"/>
    <lineage>
        <taxon>Bacteria</taxon>
        <taxon>Pseudomonadati</taxon>
        <taxon>Pseudomonadota</taxon>
        <taxon>Alphaproteobacteria</taxon>
        <taxon>Sphingomonadales</taxon>
        <taxon>Sphingomonadaceae</taxon>
        <taxon>Sphingomonas</taxon>
    </lineage>
</organism>
<dbReference type="InterPro" id="IPR029060">
    <property type="entry name" value="PIN-like_dom_sf"/>
</dbReference>
<dbReference type="EMBL" id="QWLV01000002">
    <property type="protein sequence ID" value="RHW18076.1"/>
    <property type="molecule type" value="Genomic_DNA"/>
</dbReference>
<dbReference type="AlphaFoldDB" id="A0A396RQ83"/>
<sequence>MARRIIADSAIWIDHLGKGDAELAAQLKRRRILLHPMIIGEVALGSIARRRIVLEELQALPQAAPASHAEVMAMIEWLGLFDCGIGYVDAHLLTAPRAAGPDNPVSLWTRDKRLRAQAERLGVAADLD</sequence>
<reference evidence="1 2" key="1">
    <citation type="submission" date="2018-08" db="EMBL/GenBank/DDBJ databases">
        <title>The multiple taxonomic identification of Sphingomonas gilva.</title>
        <authorList>
            <person name="Zhu D."/>
            <person name="Zheng S."/>
        </authorList>
    </citation>
    <scope>NUCLEOTIDE SEQUENCE [LARGE SCALE GENOMIC DNA]</scope>
    <source>
        <strain evidence="1 2">ZDH117</strain>
    </source>
</reference>
<name>A0A396RQ83_9SPHN</name>
<dbReference type="OrthoDB" id="9811788at2"/>
<dbReference type="RefSeq" id="WP_118863268.1">
    <property type="nucleotide sequence ID" value="NZ_QWLV01000002.1"/>
</dbReference>
<dbReference type="Proteomes" id="UP000266693">
    <property type="component" value="Unassembled WGS sequence"/>
</dbReference>